<dbReference type="PANTHER" id="PTHR33695:SF1">
    <property type="entry name" value="LIPOPROTEIN SIGNAL PEPTIDASE"/>
    <property type="match status" value="1"/>
</dbReference>
<dbReference type="GO" id="GO:0004190">
    <property type="term" value="F:aspartic-type endopeptidase activity"/>
    <property type="evidence" value="ECO:0007669"/>
    <property type="project" value="InterPro"/>
</dbReference>
<dbReference type="NCBIfam" id="TIGR00077">
    <property type="entry name" value="lspA"/>
    <property type="match status" value="1"/>
</dbReference>
<keyword evidence="6 7" id="KW-0472">Membrane</keyword>
<protein>
    <submittedName>
        <fullName evidence="8">Unannotated protein</fullName>
    </submittedName>
</protein>
<evidence type="ECO:0000313" key="10">
    <source>
        <dbReference type="EMBL" id="CAB5040718.1"/>
    </source>
</evidence>
<keyword evidence="3 7" id="KW-0812">Transmembrane</keyword>
<evidence type="ECO:0000256" key="2">
    <source>
        <dbReference type="ARBA" id="ARBA00022670"/>
    </source>
</evidence>
<sequence length="188" mass="19700">MGGTGHVASALVSTDATEPTGQIVPTKSSNPRLVRITFAVAAGILVLDQVSKFLATQFLAGKPPVEVIGHWVQFTFLRNPGAAFSFGTSYTFIFTGLAVAVAAVIVRTSRRLGSVGWSIALGGLLGGAVGNLIDRLLREPGFMRGHVVDFIAFPNFPVFNVADSAIVCSSILMVLLALRGIELDGGRS</sequence>
<evidence type="ECO:0000256" key="5">
    <source>
        <dbReference type="ARBA" id="ARBA00022989"/>
    </source>
</evidence>
<dbReference type="EMBL" id="CAFBND010000023">
    <property type="protein sequence ID" value="CAB4936958.1"/>
    <property type="molecule type" value="Genomic_DNA"/>
</dbReference>
<keyword evidence="5 7" id="KW-1133">Transmembrane helix</keyword>
<evidence type="ECO:0000256" key="7">
    <source>
        <dbReference type="SAM" id="Phobius"/>
    </source>
</evidence>
<proteinExistence type="inferred from homology"/>
<dbReference type="EMBL" id="CAFBIZ010000233">
    <property type="protein sequence ID" value="CAB4852131.1"/>
    <property type="molecule type" value="Genomic_DNA"/>
</dbReference>
<evidence type="ECO:0000313" key="9">
    <source>
        <dbReference type="EMBL" id="CAB4936958.1"/>
    </source>
</evidence>
<dbReference type="PRINTS" id="PR00781">
    <property type="entry name" value="LIPOSIGPTASE"/>
</dbReference>
<dbReference type="GO" id="GO:0016020">
    <property type="term" value="C:membrane"/>
    <property type="evidence" value="ECO:0007669"/>
    <property type="project" value="InterPro"/>
</dbReference>
<evidence type="ECO:0000256" key="1">
    <source>
        <dbReference type="ARBA" id="ARBA00022475"/>
    </source>
</evidence>
<gene>
    <name evidence="8" type="ORF">UFOPK3268_01524</name>
    <name evidence="9" type="ORF">UFOPK3752_00794</name>
    <name evidence="10" type="ORF">UFOPK4150_02378</name>
</gene>
<organism evidence="8">
    <name type="scientific">freshwater metagenome</name>
    <dbReference type="NCBI Taxonomy" id="449393"/>
    <lineage>
        <taxon>unclassified sequences</taxon>
        <taxon>metagenomes</taxon>
        <taxon>ecological metagenomes</taxon>
    </lineage>
</organism>
<dbReference type="HAMAP" id="MF_00161">
    <property type="entry name" value="LspA"/>
    <property type="match status" value="1"/>
</dbReference>
<dbReference type="Pfam" id="PF01252">
    <property type="entry name" value="Peptidase_A8"/>
    <property type="match status" value="1"/>
</dbReference>
<evidence type="ECO:0000256" key="6">
    <source>
        <dbReference type="ARBA" id="ARBA00023136"/>
    </source>
</evidence>
<dbReference type="EMBL" id="CAFBPU010000084">
    <property type="protein sequence ID" value="CAB5040718.1"/>
    <property type="molecule type" value="Genomic_DNA"/>
</dbReference>
<keyword evidence="1" id="KW-1003">Cell membrane</keyword>
<dbReference type="InterPro" id="IPR001872">
    <property type="entry name" value="Peptidase_A8"/>
</dbReference>
<dbReference type="PANTHER" id="PTHR33695">
    <property type="entry name" value="LIPOPROTEIN SIGNAL PEPTIDASE"/>
    <property type="match status" value="1"/>
</dbReference>
<feature type="transmembrane region" description="Helical" evidence="7">
    <location>
        <begin position="112"/>
        <end position="133"/>
    </location>
</feature>
<dbReference type="AlphaFoldDB" id="A0A6J7C4P8"/>
<evidence type="ECO:0000256" key="3">
    <source>
        <dbReference type="ARBA" id="ARBA00022692"/>
    </source>
</evidence>
<dbReference type="GO" id="GO:0006508">
    <property type="term" value="P:proteolysis"/>
    <property type="evidence" value="ECO:0007669"/>
    <property type="project" value="UniProtKB-KW"/>
</dbReference>
<reference evidence="8" key="1">
    <citation type="submission" date="2020-05" db="EMBL/GenBank/DDBJ databases">
        <authorList>
            <person name="Chiriac C."/>
            <person name="Salcher M."/>
            <person name="Ghai R."/>
            <person name="Kavagutti S V."/>
        </authorList>
    </citation>
    <scope>NUCLEOTIDE SEQUENCE</scope>
</reference>
<keyword evidence="2" id="KW-0645">Protease</keyword>
<evidence type="ECO:0000256" key="4">
    <source>
        <dbReference type="ARBA" id="ARBA00022801"/>
    </source>
</evidence>
<keyword evidence="4" id="KW-0378">Hydrolase</keyword>
<feature type="transmembrane region" description="Helical" evidence="7">
    <location>
        <begin position="153"/>
        <end position="178"/>
    </location>
</feature>
<dbReference type="PROSITE" id="PS00855">
    <property type="entry name" value="SPASE_II"/>
    <property type="match status" value="1"/>
</dbReference>
<name>A0A6J7C4P8_9ZZZZ</name>
<feature type="transmembrane region" description="Helical" evidence="7">
    <location>
        <begin position="80"/>
        <end position="105"/>
    </location>
</feature>
<evidence type="ECO:0000313" key="8">
    <source>
        <dbReference type="EMBL" id="CAB4852131.1"/>
    </source>
</evidence>
<accession>A0A6J7C4P8</accession>